<dbReference type="GO" id="GO:0031023">
    <property type="term" value="P:microtubule organizing center organization"/>
    <property type="evidence" value="ECO:0007669"/>
    <property type="project" value="TreeGrafter"/>
</dbReference>
<comment type="similarity">
    <text evidence="2">Belongs to the HAUS3 family.</text>
</comment>
<evidence type="ECO:0000313" key="15">
    <source>
        <dbReference type="Proteomes" id="UP001221898"/>
    </source>
</evidence>
<evidence type="ECO:0000256" key="8">
    <source>
        <dbReference type="ARBA" id="ARBA00023212"/>
    </source>
</evidence>
<dbReference type="Proteomes" id="UP001221898">
    <property type="component" value="Unassembled WGS sequence"/>
</dbReference>
<dbReference type="GO" id="GO:0005815">
    <property type="term" value="C:microtubule organizing center"/>
    <property type="evidence" value="ECO:0007669"/>
    <property type="project" value="TreeGrafter"/>
</dbReference>
<feature type="region of interest" description="Disordered" evidence="11">
    <location>
        <begin position="737"/>
        <end position="928"/>
    </location>
</feature>
<dbReference type="PANTHER" id="PTHR19378:SF0">
    <property type="entry name" value="HAUS AUGMIN-LIKE COMPLEX SUBUNIT 3"/>
    <property type="match status" value="1"/>
</dbReference>
<evidence type="ECO:0000256" key="1">
    <source>
        <dbReference type="ARBA" id="ARBA00004186"/>
    </source>
</evidence>
<dbReference type="InterPro" id="IPR032733">
    <property type="entry name" value="HAUS3_N"/>
</dbReference>
<feature type="compositionally biased region" description="Basic and acidic residues" evidence="11">
    <location>
        <begin position="782"/>
        <end position="794"/>
    </location>
</feature>
<dbReference type="InterPro" id="IPR040940">
    <property type="entry name" value="DNA_pol_P_Exo"/>
</dbReference>
<evidence type="ECO:0000256" key="10">
    <source>
        <dbReference type="SAM" id="Coils"/>
    </source>
</evidence>
<evidence type="ECO:0000256" key="7">
    <source>
        <dbReference type="ARBA" id="ARBA00023054"/>
    </source>
</evidence>
<gene>
    <name evidence="14" type="ORF">AAFF_G00108910</name>
</gene>
<keyword evidence="3" id="KW-0963">Cytoplasm</keyword>
<protein>
    <submittedName>
        <fullName evidence="14">Uncharacterized protein</fullName>
    </submittedName>
</protein>
<dbReference type="GO" id="GO:0070652">
    <property type="term" value="C:HAUS complex"/>
    <property type="evidence" value="ECO:0007669"/>
    <property type="project" value="InterPro"/>
</dbReference>
<evidence type="ECO:0000259" key="13">
    <source>
        <dbReference type="Pfam" id="PF18049"/>
    </source>
</evidence>
<dbReference type="GO" id="GO:0051301">
    <property type="term" value="P:cell division"/>
    <property type="evidence" value="ECO:0007669"/>
    <property type="project" value="UniProtKB-KW"/>
</dbReference>
<dbReference type="GO" id="GO:0051225">
    <property type="term" value="P:spindle assembly"/>
    <property type="evidence" value="ECO:0007669"/>
    <property type="project" value="InterPro"/>
</dbReference>
<feature type="compositionally biased region" description="Basic and acidic residues" evidence="11">
    <location>
        <begin position="826"/>
        <end position="862"/>
    </location>
</feature>
<feature type="coiled-coil region" evidence="10">
    <location>
        <begin position="494"/>
        <end position="521"/>
    </location>
</feature>
<feature type="compositionally biased region" description="Pro residues" evidence="11">
    <location>
        <begin position="1053"/>
        <end position="1062"/>
    </location>
</feature>
<sequence length="1300" mass="142658">MLDGAHFVELVARLCYPGASSLKGEDFDWLFDKPVHQQFLRLLYSSLNKDNVLTPEEVRTFRALRDSGKAILDEAELGEVLKACQATAVPAPSSFLRLEEADLAQLEEELQALRREKKLKTQRHKRLQVLATACGDTALRLASRREEASCHLRDVVSTLGAENAETNAALQVLTDEVKRLASFLRVEPPPEQESDGAKPAPATGPDPAQGPPVFLSQLSLDPYLHQEELNTKTLALYTQKQFFKGITDMVESSRRESFDLLDLSSCVQEDEHVVVVARRTEMARLQWAHIVAQHQLLQARAEECGNRAGFQWITETLRGKAKPRASVQTLQIRHAGFKGELQAVRGDLEALQRDSVPAALREGARLLVVPVVRGDFDLQVARQEYYTSRQDQVCSCLLRQKASFELLHLAQEMELRRGRQLLGQLRELRGRLESSGAAISQRLHTFSQPELSLTATVRPGSIISTRDAAFSRLYKVLESGSDPAGVLEEPFRTYEGLEQAARGLQEELRSVQEALAGAAREQAFTVCATPSQELCPNSQELRGQLLDLESQLNSLNHGMQEMVAEIRGKRAQLERDHAMRRERDLYVYFHLDDKQLERVVAELEGRAGGKGGRSQPREKRRLEEMEHCSQAGGPMSASAQRILAALRAQHADRVAERRQCESLVPGTGAWPPCGSERWVSVLSAGERGGTMLRQPQEEGSWSRAQESLFTGDPRGAGSGNGVGDPTFTIEFSLQGPPVEEVGVRGPNRAEVHSDRAASEREGGVRDLQLLRSDITTVGGPRAEGHGEREWEREGAPAGTAQGDRRAQGHPGTPGLQRGQWQFGRLLLRDNRTSKEDGRAGRRNEGAGSERRLAEALREERVRSYGGGDSVTQGRLRDGGDRERLQFGRRLQPGKSAAKEEEEEEVEEARHRREGALSGAGSSAAQQGFQLTPFCGREASLSEMEHVRKELAWTSSSAGSLAHRESPGEIRPGRASDGPQVTGTSNDGSTEAYRSPSVPRHGNAQGTANRVTLPKRRRGSPPPHCSVAKRPGRWEPPRSSQGAGVGGGAEAPRTPRPPTPPSALQPGRLEACREALNTPGAETSRVAPQPHNPPEREELGRDGEEQGEPQRLGGQGPSGGGAEVPKPLKQRRAGCSGRGQDARSPKEGEEAFSALVSDPAVRDAARLSWEERAQALEEVARAPALVLTMVYQDGSTQLSPKQKACPSVSGVLVLLKRSLGVTGPEEGPSPDHSLIYLRLEQRPAWAQQDPGQNQDLFTREMVLRVVTAAQLVVCYKAKDLLRTLLQHYGRDLSWKQGRGLN</sequence>
<keyword evidence="4" id="KW-0132">Cell division</keyword>
<feature type="region of interest" description="Disordered" evidence="11">
    <location>
        <begin position="953"/>
        <end position="1151"/>
    </location>
</feature>
<dbReference type="Pfam" id="PF18049">
    <property type="entry name" value="DNA_pol_P_Exo"/>
    <property type="match status" value="1"/>
</dbReference>
<feature type="compositionally biased region" description="Gly residues" evidence="11">
    <location>
        <begin position="1112"/>
        <end position="1121"/>
    </location>
</feature>
<comment type="subcellular location">
    <subcellularLocation>
        <location evidence="1">Cytoplasm</location>
        <location evidence="1">Cytoskeleton</location>
        <location evidence="1">Spindle</location>
    </subcellularLocation>
</comment>
<evidence type="ECO:0000259" key="12">
    <source>
        <dbReference type="Pfam" id="PF14932"/>
    </source>
</evidence>
<evidence type="ECO:0000256" key="5">
    <source>
        <dbReference type="ARBA" id="ARBA00022701"/>
    </source>
</evidence>
<reference evidence="14" key="1">
    <citation type="journal article" date="2023" name="Science">
        <title>Genome structures resolve the early diversification of teleost fishes.</title>
        <authorList>
            <person name="Parey E."/>
            <person name="Louis A."/>
            <person name="Montfort J."/>
            <person name="Bouchez O."/>
            <person name="Roques C."/>
            <person name="Iampietro C."/>
            <person name="Lluch J."/>
            <person name="Castinel A."/>
            <person name="Donnadieu C."/>
            <person name="Desvignes T."/>
            <person name="Floi Bucao C."/>
            <person name="Jouanno E."/>
            <person name="Wen M."/>
            <person name="Mejri S."/>
            <person name="Dirks R."/>
            <person name="Jansen H."/>
            <person name="Henkel C."/>
            <person name="Chen W.J."/>
            <person name="Zahm M."/>
            <person name="Cabau C."/>
            <person name="Klopp C."/>
            <person name="Thompson A.W."/>
            <person name="Robinson-Rechavi M."/>
            <person name="Braasch I."/>
            <person name="Lecointre G."/>
            <person name="Bobe J."/>
            <person name="Postlethwait J.H."/>
            <person name="Berthelot C."/>
            <person name="Roest Crollius H."/>
            <person name="Guiguen Y."/>
        </authorList>
    </citation>
    <scope>NUCLEOTIDE SEQUENCE</scope>
    <source>
        <strain evidence="14">NC1722</strain>
    </source>
</reference>
<dbReference type="PANTHER" id="PTHR19378">
    <property type="entry name" value="GOLGIN- RELATED"/>
    <property type="match status" value="1"/>
</dbReference>
<evidence type="ECO:0000256" key="3">
    <source>
        <dbReference type="ARBA" id="ARBA00022490"/>
    </source>
</evidence>
<feature type="compositionally biased region" description="Polar residues" evidence="11">
    <location>
        <begin position="978"/>
        <end position="988"/>
    </location>
</feature>
<keyword evidence="9" id="KW-0131">Cell cycle</keyword>
<keyword evidence="7 10" id="KW-0175">Coiled coil</keyword>
<organism evidence="14 15">
    <name type="scientific">Aldrovandia affinis</name>
    <dbReference type="NCBI Taxonomy" id="143900"/>
    <lineage>
        <taxon>Eukaryota</taxon>
        <taxon>Metazoa</taxon>
        <taxon>Chordata</taxon>
        <taxon>Craniata</taxon>
        <taxon>Vertebrata</taxon>
        <taxon>Euteleostomi</taxon>
        <taxon>Actinopterygii</taxon>
        <taxon>Neopterygii</taxon>
        <taxon>Teleostei</taxon>
        <taxon>Notacanthiformes</taxon>
        <taxon>Halosauridae</taxon>
        <taxon>Aldrovandia</taxon>
    </lineage>
</organism>
<feature type="region of interest" description="Disordered" evidence="11">
    <location>
        <begin position="186"/>
        <end position="212"/>
    </location>
</feature>
<evidence type="ECO:0000256" key="6">
    <source>
        <dbReference type="ARBA" id="ARBA00022776"/>
    </source>
</evidence>
<dbReference type="InterPro" id="IPR026206">
    <property type="entry name" value="HAUS3"/>
</dbReference>
<dbReference type="GO" id="GO:0072686">
    <property type="term" value="C:mitotic spindle"/>
    <property type="evidence" value="ECO:0007669"/>
    <property type="project" value="TreeGrafter"/>
</dbReference>
<keyword evidence="5" id="KW-0493">Microtubule</keyword>
<feature type="coiled-coil region" evidence="10">
    <location>
        <begin position="96"/>
        <end position="130"/>
    </location>
</feature>
<keyword evidence="8" id="KW-0206">Cytoskeleton</keyword>
<feature type="compositionally biased region" description="Basic and acidic residues" evidence="11">
    <location>
        <begin position="874"/>
        <end position="885"/>
    </location>
</feature>
<feature type="domain" description="HAUS augmin-like complex subunit 3 N-terminal" evidence="12">
    <location>
        <begin position="29"/>
        <end position="302"/>
    </location>
</feature>
<feature type="compositionally biased region" description="Basic and acidic residues" evidence="11">
    <location>
        <begin position="1092"/>
        <end position="1103"/>
    </location>
</feature>
<feature type="compositionally biased region" description="Low complexity" evidence="11">
    <location>
        <begin position="918"/>
        <end position="928"/>
    </location>
</feature>
<dbReference type="PRINTS" id="PR02089">
    <property type="entry name" value="HAUSAUGMINL3"/>
</dbReference>
<keyword evidence="6" id="KW-0498">Mitosis</keyword>
<evidence type="ECO:0000256" key="11">
    <source>
        <dbReference type="SAM" id="MobiDB-lite"/>
    </source>
</evidence>
<dbReference type="Pfam" id="PF14932">
    <property type="entry name" value="HAUS-augmin3"/>
    <property type="match status" value="1"/>
</dbReference>
<dbReference type="GO" id="GO:0005874">
    <property type="term" value="C:microtubule"/>
    <property type="evidence" value="ECO:0007669"/>
    <property type="project" value="UniProtKB-KW"/>
</dbReference>
<feature type="compositionally biased region" description="Basic and acidic residues" evidence="11">
    <location>
        <begin position="961"/>
        <end position="973"/>
    </location>
</feature>
<feature type="domain" description="DNA polymerase nu pseudo-exo" evidence="13">
    <location>
        <begin position="1162"/>
        <end position="1295"/>
    </location>
</feature>
<evidence type="ECO:0000256" key="4">
    <source>
        <dbReference type="ARBA" id="ARBA00022618"/>
    </source>
</evidence>
<feature type="compositionally biased region" description="Basic and acidic residues" evidence="11">
    <location>
        <begin position="1139"/>
        <end position="1148"/>
    </location>
</feature>
<feature type="compositionally biased region" description="Basic and acidic residues" evidence="11">
    <location>
        <begin position="747"/>
        <end position="764"/>
    </location>
</feature>
<accession>A0AAD7RU57</accession>
<name>A0AAD7RU57_9TELE</name>
<evidence type="ECO:0000256" key="9">
    <source>
        <dbReference type="ARBA" id="ARBA00023306"/>
    </source>
</evidence>
<evidence type="ECO:0000313" key="14">
    <source>
        <dbReference type="EMBL" id="KAJ8390322.1"/>
    </source>
</evidence>
<evidence type="ECO:0000256" key="2">
    <source>
        <dbReference type="ARBA" id="ARBA00009645"/>
    </source>
</evidence>
<comment type="caution">
    <text evidence="14">The sequence shown here is derived from an EMBL/GenBank/DDBJ whole genome shotgun (WGS) entry which is preliminary data.</text>
</comment>
<proteinExistence type="inferred from homology"/>
<keyword evidence="15" id="KW-1185">Reference proteome</keyword>
<dbReference type="EMBL" id="JAINUG010000171">
    <property type="protein sequence ID" value="KAJ8390322.1"/>
    <property type="molecule type" value="Genomic_DNA"/>
</dbReference>